<feature type="compositionally biased region" description="Basic and acidic residues" evidence="1">
    <location>
        <begin position="1"/>
        <end position="34"/>
    </location>
</feature>
<reference evidence="2 3" key="1">
    <citation type="journal article" date="2018" name="Genome Biol. Evol.">
        <title>Multiple Roots of Fruiting Body Formation in Amoebozoa.</title>
        <authorList>
            <person name="Hillmann F."/>
            <person name="Forbes G."/>
            <person name="Novohradska S."/>
            <person name="Ferling I."/>
            <person name="Riege K."/>
            <person name="Groth M."/>
            <person name="Westermann M."/>
            <person name="Marz M."/>
            <person name="Spaller T."/>
            <person name="Winckler T."/>
            <person name="Schaap P."/>
            <person name="Glockner G."/>
        </authorList>
    </citation>
    <scope>NUCLEOTIDE SEQUENCE [LARGE SCALE GENOMIC DNA]</scope>
    <source>
        <strain evidence="2 3">Jena</strain>
    </source>
</reference>
<comment type="caution">
    <text evidence="2">The sequence shown here is derived from an EMBL/GenBank/DDBJ whole genome shotgun (WGS) entry which is preliminary data.</text>
</comment>
<feature type="region of interest" description="Disordered" evidence="1">
    <location>
        <begin position="1"/>
        <end position="175"/>
    </location>
</feature>
<evidence type="ECO:0000313" key="3">
    <source>
        <dbReference type="Proteomes" id="UP000241769"/>
    </source>
</evidence>
<name>A0A2P6NPE3_9EUKA</name>
<dbReference type="EMBL" id="MDYQ01000039">
    <property type="protein sequence ID" value="PRP85819.1"/>
    <property type="molecule type" value="Genomic_DNA"/>
</dbReference>
<dbReference type="AlphaFoldDB" id="A0A2P6NPE3"/>
<dbReference type="Proteomes" id="UP000241769">
    <property type="component" value="Unassembled WGS sequence"/>
</dbReference>
<accession>A0A2P6NPE3</accession>
<dbReference type="InParanoid" id="A0A2P6NPE3"/>
<sequence>MKSKTQAEKEQIRKERMEQRKAETLKEKEVRDAAIRATLSNDQTETFSSKKERRQAKKQNARAAEANAKCELHFERPTIKEKTERENDYTASAGESEEDECGLNSNGDADWVAAQREQANREERDRHATKLRVLQKEKEDREEAQREEAKLKRISRHDKGNVEGKDKTGQMINAY</sequence>
<feature type="compositionally biased region" description="Basic residues" evidence="1">
    <location>
        <begin position="51"/>
        <end position="60"/>
    </location>
</feature>
<feature type="compositionally biased region" description="Basic and acidic residues" evidence="1">
    <location>
        <begin position="118"/>
        <end position="168"/>
    </location>
</feature>
<organism evidence="2 3">
    <name type="scientific">Planoprotostelium fungivorum</name>
    <dbReference type="NCBI Taxonomy" id="1890364"/>
    <lineage>
        <taxon>Eukaryota</taxon>
        <taxon>Amoebozoa</taxon>
        <taxon>Evosea</taxon>
        <taxon>Variosea</taxon>
        <taxon>Cavosteliida</taxon>
        <taxon>Cavosteliaceae</taxon>
        <taxon>Planoprotostelium</taxon>
    </lineage>
</organism>
<feature type="compositionally biased region" description="Basic and acidic residues" evidence="1">
    <location>
        <begin position="68"/>
        <end position="88"/>
    </location>
</feature>
<feature type="compositionally biased region" description="Polar residues" evidence="1">
    <location>
        <begin position="38"/>
        <end position="47"/>
    </location>
</feature>
<protein>
    <submittedName>
        <fullName evidence="2">Trichohyalin</fullName>
    </submittedName>
</protein>
<proteinExistence type="predicted"/>
<evidence type="ECO:0000256" key="1">
    <source>
        <dbReference type="SAM" id="MobiDB-lite"/>
    </source>
</evidence>
<evidence type="ECO:0000313" key="2">
    <source>
        <dbReference type="EMBL" id="PRP85819.1"/>
    </source>
</evidence>
<gene>
    <name evidence="2" type="ORF">PROFUN_06011</name>
</gene>
<keyword evidence="3" id="KW-1185">Reference proteome</keyword>